<feature type="transmembrane region" description="Helical" evidence="1">
    <location>
        <begin position="152"/>
        <end position="172"/>
    </location>
</feature>
<keyword evidence="1" id="KW-0472">Membrane</keyword>
<proteinExistence type="predicted"/>
<protein>
    <recommendedName>
        <fullName evidence="2">CAAX prenyl protease 2/Lysostaphin resistance protein A-like domain-containing protein</fullName>
    </recommendedName>
</protein>
<accession>A0ABN6F9U9</accession>
<keyword evidence="1" id="KW-1133">Transmembrane helix</keyword>
<feature type="transmembrane region" description="Helical" evidence="1">
    <location>
        <begin position="184"/>
        <end position="203"/>
    </location>
</feature>
<dbReference type="EMBL" id="AP024488">
    <property type="protein sequence ID" value="BCS99203.1"/>
    <property type="molecule type" value="Genomic_DNA"/>
</dbReference>
<dbReference type="Proteomes" id="UP001320148">
    <property type="component" value="Chromosome"/>
</dbReference>
<dbReference type="Pfam" id="PF02517">
    <property type="entry name" value="Rce1-like"/>
    <property type="match status" value="1"/>
</dbReference>
<reference evidence="3 4" key="1">
    <citation type="submission" date="2021-02" db="EMBL/GenBank/DDBJ databases">
        <title>Complete genome of Desulfoluna sp. strain ASN36.</title>
        <authorList>
            <person name="Takahashi A."/>
            <person name="Kojima H."/>
            <person name="Fukui M."/>
        </authorList>
    </citation>
    <scope>NUCLEOTIDE SEQUENCE [LARGE SCALE GENOMIC DNA]</scope>
    <source>
        <strain evidence="3 4">ASN36</strain>
    </source>
</reference>
<keyword evidence="1" id="KW-0812">Transmembrane</keyword>
<dbReference type="InterPro" id="IPR003675">
    <property type="entry name" value="Rce1/LyrA-like_dom"/>
</dbReference>
<name>A0ABN6F9U9_9BACT</name>
<keyword evidence="4" id="KW-1185">Reference proteome</keyword>
<evidence type="ECO:0000256" key="1">
    <source>
        <dbReference type="SAM" id="Phobius"/>
    </source>
</evidence>
<feature type="transmembrane region" description="Helical" evidence="1">
    <location>
        <begin position="242"/>
        <end position="259"/>
    </location>
</feature>
<feature type="domain" description="CAAX prenyl protease 2/Lysostaphin resistance protein A-like" evidence="2">
    <location>
        <begin position="184"/>
        <end position="272"/>
    </location>
</feature>
<feature type="transmembrane region" description="Helical" evidence="1">
    <location>
        <begin position="72"/>
        <end position="92"/>
    </location>
</feature>
<evidence type="ECO:0000313" key="4">
    <source>
        <dbReference type="Proteomes" id="UP001320148"/>
    </source>
</evidence>
<dbReference type="RefSeq" id="WP_236890550.1">
    <property type="nucleotide sequence ID" value="NZ_AP024488.1"/>
</dbReference>
<gene>
    <name evidence="3" type="ORF">DSLASN_48350</name>
</gene>
<organism evidence="3 4">
    <name type="scientific">Desulfoluna limicola</name>
    <dbReference type="NCBI Taxonomy" id="2810562"/>
    <lineage>
        <taxon>Bacteria</taxon>
        <taxon>Pseudomonadati</taxon>
        <taxon>Thermodesulfobacteriota</taxon>
        <taxon>Desulfobacteria</taxon>
        <taxon>Desulfobacterales</taxon>
        <taxon>Desulfolunaceae</taxon>
        <taxon>Desulfoluna</taxon>
    </lineage>
</organism>
<feature type="transmembrane region" description="Helical" evidence="1">
    <location>
        <begin position="215"/>
        <end position="236"/>
    </location>
</feature>
<sequence length="286" mass="31392">MPVSTAPHKNGVPPDDLLQLKTGGVLLFSAMLLVRCTVTQGIQAIHLTTALGTLVLLFVLSEKEAHSATARLYRLTAILGSGFWVFSTLRFTGLLPWPLGHSETFEIQLQRLYAHLTLTLLVLVPLIVLLRFTKGPHRIHAGRPHRAGFTMALLYGAPLAAMWGFALSYAFFSPALLQDVSGLFLLTAAAKACLTGFTEEVCYRGMIQPSAERVFGMWGGIGFQACLYTLFHLFLGPRQIPLLPYMAAFLATGVLFGWVSRRTGGLEWNISINTALHLIIEWGRLG</sequence>
<evidence type="ECO:0000259" key="2">
    <source>
        <dbReference type="Pfam" id="PF02517"/>
    </source>
</evidence>
<feature type="transmembrane region" description="Helical" evidence="1">
    <location>
        <begin position="112"/>
        <end position="132"/>
    </location>
</feature>
<feature type="transmembrane region" description="Helical" evidence="1">
    <location>
        <begin position="41"/>
        <end position="60"/>
    </location>
</feature>
<evidence type="ECO:0000313" key="3">
    <source>
        <dbReference type="EMBL" id="BCS99203.1"/>
    </source>
</evidence>